<dbReference type="Gene3D" id="1.10.530.40">
    <property type="match status" value="1"/>
</dbReference>
<dbReference type="InterPro" id="IPR002196">
    <property type="entry name" value="Glyco_hydro_24"/>
</dbReference>
<dbReference type="EMBL" id="CP081297">
    <property type="protein sequence ID" value="QZD86412.1"/>
    <property type="molecule type" value="Genomic_DNA"/>
</dbReference>
<sequence>MNRKPIFDAFRRVLGRKFRQSEVEAIDDAIDKAISASADDFHQDSVPGVPSRRIGPGGLQLIKQFEGFAQVRPDGRVEAYPDPGTGGQPWTIGWGSTGPGIGPDTVWTRAQADARFEADLTRYAAEVAEAIGDCPTSQTQFDALVSFHYNTGAIKRATLTRLHCAGQFDDAAQEFDRWKYAGGRVLRGLVKRRTAEKRLYRA</sequence>
<proteinExistence type="inferred from homology"/>
<comment type="similarity">
    <text evidence="4">Belongs to the glycosyl hydrolase 24 family.</text>
</comment>
<evidence type="ECO:0000313" key="6">
    <source>
        <dbReference type="Proteomes" id="UP000824280"/>
    </source>
</evidence>
<evidence type="ECO:0000256" key="2">
    <source>
        <dbReference type="ARBA" id="ARBA00022638"/>
    </source>
</evidence>
<dbReference type="SUPFAM" id="SSF53955">
    <property type="entry name" value="Lysozyme-like"/>
    <property type="match status" value="1"/>
</dbReference>
<dbReference type="InterPro" id="IPR023347">
    <property type="entry name" value="Lysozyme_dom_sf"/>
</dbReference>
<evidence type="ECO:0000256" key="3">
    <source>
        <dbReference type="ARBA" id="ARBA00023200"/>
    </source>
</evidence>
<evidence type="ECO:0000256" key="1">
    <source>
        <dbReference type="ARBA" id="ARBA00022529"/>
    </source>
</evidence>
<name>A0ABX8ZBP7_9SPHN</name>
<keyword evidence="1 4" id="KW-0929">Antimicrobial</keyword>
<dbReference type="InterPro" id="IPR051018">
    <property type="entry name" value="Bacteriophage_GH24"/>
</dbReference>
<dbReference type="InterPro" id="IPR033907">
    <property type="entry name" value="Endolysin_autolysin"/>
</dbReference>
<dbReference type="RefSeq" id="WP_221421957.1">
    <property type="nucleotide sequence ID" value="NZ_CP081297.1"/>
</dbReference>
<keyword evidence="6" id="KW-1185">Reference proteome</keyword>
<keyword evidence="3" id="KW-1035">Host cytoplasm</keyword>
<organism evidence="5 6">
    <name type="scientific">Qipengyuania psychrotolerans</name>
    <dbReference type="NCBI Taxonomy" id="2867238"/>
    <lineage>
        <taxon>Bacteria</taxon>
        <taxon>Pseudomonadati</taxon>
        <taxon>Pseudomonadota</taxon>
        <taxon>Alphaproteobacteria</taxon>
        <taxon>Sphingomonadales</taxon>
        <taxon>Erythrobacteraceae</taxon>
        <taxon>Qipengyuania</taxon>
    </lineage>
</organism>
<comment type="catalytic activity">
    <reaction evidence="4">
        <text>Hydrolysis of (1-&gt;4)-beta-linkages between N-acetylmuramic acid and N-acetyl-D-glucosamine residues in a peptidoglycan and between N-acetyl-D-glucosamine residues in chitodextrins.</text>
        <dbReference type="EC" id="3.2.1.17"/>
    </reaction>
</comment>
<protein>
    <recommendedName>
        <fullName evidence="4">Lysozyme</fullName>
        <ecNumber evidence="4">3.2.1.17</ecNumber>
    </recommendedName>
</protein>
<accession>A0ABX8ZBP7</accession>
<gene>
    <name evidence="5" type="ORF">K3166_09165</name>
</gene>
<dbReference type="CDD" id="cd00737">
    <property type="entry name" value="lyz_endolysin_autolysin"/>
    <property type="match status" value="1"/>
</dbReference>
<keyword evidence="4" id="KW-0378">Hydrolase</keyword>
<evidence type="ECO:0000256" key="4">
    <source>
        <dbReference type="RuleBase" id="RU003788"/>
    </source>
</evidence>
<keyword evidence="4" id="KW-0326">Glycosidase</keyword>
<keyword evidence="2 4" id="KW-0081">Bacteriolytic enzyme</keyword>
<evidence type="ECO:0000313" key="5">
    <source>
        <dbReference type="EMBL" id="QZD86412.1"/>
    </source>
</evidence>
<dbReference type="Pfam" id="PF00959">
    <property type="entry name" value="Phage_lysozyme"/>
    <property type="match status" value="1"/>
</dbReference>
<dbReference type="PANTHER" id="PTHR38107">
    <property type="match status" value="1"/>
</dbReference>
<reference evidence="5 6" key="1">
    <citation type="submission" date="2021-08" db="EMBL/GenBank/DDBJ databases">
        <title>Comparative Genomics Analysis of the Genus Qipengyuania Reveals Extensive Genetic Diversity and Metabolic Versatility, Including the Description of Fifteen Novel Species.</title>
        <authorList>
            <person name="Liu Y."/>
        </authorList>
    </citation>
    <scope>NUCLEOTIDE SEQUENCE [LARGE SCALE GENOMIC DNA]</scope>
    <source>
        <strain evidence="5 6">1XM2-8</strain>
    </source>
</reference>
<dbReference type="EC" id="3.2.1.17" evidence="4"/>
<dbReference type="InterPro" id="IPR023346">
    <property type="entry name" value="Lysozyme-like_dom_sf"/>
</dbReference>
<dbReference type="PANTHER" id="PTHR38107:SF3">
    <property type="entry name" value="LYSOZYME RRRD-RELATED"/>
    <property type="match status" value="1"/>
</dbReference>
<dbReference type="Proteomes" id="UP000824280">
    <property type="component" value="Chromosome"/>
</dbReference>